<organism evidence="3">
    <name type="scientific">marine metagenome</name>
    <dbReference type="NCBI Taxonomy" id="408172"/>
    <lineage>
        <taxon>unclassified sequences</taxon>
        <taxon>metagenomes</taxon>
        <taxon>ecological metagenomes</taxon>
    </lineage>
</organism>
<feature type="compositionally biased region" description="Basic residues" evidence="2">
    <location>
        <begin position="56"/>
        <end position="89"/>
    </location>
</feature>
<accession>A0A381XH17</accession>
<keyword evidence="1" id="KW-0175">Coiled coil</keyword>
<evidence type="ECO:0000256" key="1">
    <source>
        <dbReference type="SAM" id="Coils"/>
    </source>
</evidence>
<proteinExistence type="predicted"/>
<dbReference type="EMBL" id="UINC01015018">
    <property type="protein sequence ID" value="SVA63573.1"/>
    <property type="molecule type" value="Genomic_DNA"/>
</dbReference>
<reference evidence="3" key="1">
    <citation type="submission" date="2018-05" db="EMBL/GenBank/DDBJ databases">
        <authorList>
            <person name="Lanie J.A."/>
            <person name="Ng W.-L."/>
            <person name="Kazmierczak K.M."/>
            <person name="Andrzejewski T.M."/>
            <person name="Davidsen T.M."/>
            <person name="Wayne K.J."/>
            <person name="Tettelin H."/>
            <person name="Glass J.I."/>
            <person name="Rusch D."/>
            <person name="Podicherti R."/>
            <person name="Tsui H.-C.T."/>
            <person name="Winkler M.E."/>
        </authorList>
    </citation>
    <scope>NUCLEOTIDE SEQUENCE</scope>
</reference>
<evidence type="ECO:0000313" key="3">
    <source>
        <dbReference type="EMBL" id="SVA63573.1"/>
    </source>
</evidence>
<feature type="non-terminal residue" evidence="3">
    <location>
        <position position="89"/>
    </location>
</feature>
<feature type="region of interest" description="Disordered" evidence="2">
    <location>
        <begin position="48"/>
        <end position="89"/>
    </location>
</feature>
<sequence length="89" mass="9421">MSKDTVKLFQRARAALQSEKDSLSKALANAQATAADAEKRLAEIEAALGGAGTAPAKRRGRKPKKAAGKRRGRPAKKTAAKRGRPAKKK</sequence>
<name>A0A381XH17_9ZZZZ</name>
<dbReference type="AlphaFoldDB" id="A0A381XH17"/>
<feature type="coiled-coil region" evidence="1">
    <location>
        <begin position="13"/>
        <end position="47"/>
    </location>
</feature>
<gene>
    <name evidence="3" type="ORF">METZ01_LOCUS116427</name>
</gene>
<evidence type="ECO:0000256" key="2">
    <source>
        <dbReference type="SAM" id="MobiDB-lite"/>
    </source>
</evidence>
<protein>
    <submittedName>
        <fullName evidence="3">Uncharacterized protein</fullName>
    </submittedName>
</protein>